<feature type="chain" id="PRO_5040978651" evidence="1">
    <location>
        <begin position="23"/>
        <end position="301"/>
    </location>
</feature>
<dbReference type="RefSeq" id="WP_253966728.1">
    <property type="nucleotide sequence ID" value="NZ_JAMFTH010000001.1"/>
</dbReference>
<evidence type="ECO:0000313" key="2">
    <source>
        <dbReference type="EMBL" id="MCP8898452.1"/>
    </source>
</evidence>
<evidence type="ECO:0000256" key="1">
    <source>
        <dbReference type="SAM" id="SignalP"/>
    </source>
</evidence>
<proteinExistence type="predicted"/>
<gene>
    <name evidence="2" type="ORF">M6D89_03980</name>
</gene>
<evidence type="ECO:0000313" key="3">
    <source>
        <dbReference type="Proteomes" id="UP001139319"/>
    </source>
</evidence>
<dbReference type="EMBL" id="JAMFTH010000001">
    <property type="protein sequence ID" value="MCP8898452.1"/>
    <property type="molecule type" value="Genomic_DNA"/>
</dbReference>
<protein>
    <submittedName>
        <fullName evidence="2">Transporter</fullName>
    </submittedName>
</protein>
<accession>A0A9X2KST1</accession>
<keyword evidence="3" id="KW-1185">Reference proteome</keyword>
<name>A0A9X2KST1_9GAMM</name>
<sequence>MQRLLKDISGLVLLFSAIYCQAQELAPRAYWPAPTGTNVALVGYQHSQGDVLVDASAPIEGAEATLDFLSLTYQRTFGFWGRTASVQVNYPFVQGDAQAMVNGEFRERSITASADARARFAINLLGAPSMDGEAFRQLVANPEPIVGASVLVSAPTGNYDGDKLFNAGSNRWAAKPALGFILPLSHRWLFEGEIGAWLYEDNSDYQGKTRRQEAVLSSEFHLVHVLKSSTWISFDVNWYQGGAATVGDGPKQAELKNSRAGITLLRPFNRQHAIRLAASTAIESKIAGDFDSLTLAYMYVW</sequence>
<dbReference type="AlphaFoldDB" id="A0A9X2KST1"/>
<organism evidence="2 3">
    <name type="scientific">Gilvimarinus xylanilyticus</name>
    <dbReference type="NCBI Taxonomy" id="2944139"/>
    <lineage>
        <taxon>Bacteria</taxon>
        <taxon>Pseudomonadati</taxon>
        <taxon>Pseudomonadota</taxon>
        <taxon>Gammaproteobacteria</taxon>
        <taxon>Cellvibrionales</taxon>
        <taxon>Cellvibrionaceae</taxon>
        <taxon>Gilvimarinus</taxon>
    </lineage>
</organism>
<keyword evidence="1" id="KW-0732">Signal</keyword>
<dbReference type="Proteomes" id="UP001139319">
    <property type="component" value="Unassembled WGS sequence"/>
</dbReference>
<reference evidence="2" key="2">
    <citation type="submission" date="2023-01" db="EMBL/GenBank/DDBJ databases">
        <title>Gilvimarinus xylanilyticus HB14 isolated from Caulerpa lentillifera aquaculture base in Hainan, China.</title>
        <authorList>
            <person name="Zhang Y.-J."/>
        </authorList>
    </citation>
    <scope>NUCLEOTIDE SEQUENCE</scope>
    <source>
        <strain evidence="2">HB14</strain>
    </source>
</reference>
<comment type="caution">
    <text evidence="2">The sequence shown here is derived from an EMBL/GenBank/DDBJ whole genome shotgun (WGS) entry which is preliminary data.</text>
</comment>
<feature type="signal peptide" evidence="1">
    <location>
        <begin position="1"/>
        <end position="22"/>
    </location>
</feature>
<dbReference type="InterPro" id="IPR025737">
    <property type="entry name" value="FApF"/>
</dbReference>
<dbReference type="Pfam" id="PF13557">
    <property type="entry name" value="Phenol_MetA_deg"/>
    <property type="match status" value="1"/>
</dbReference>
<reference evidence="2" key="1">
    <citation type="submission" date="2022-05" db="EMBL/GenBank/DDBJ databases">
        <authorList>
            <person name="Sun H.-N."/>
        </authorList>
    </citation>
    <scope>NUCLEOTIDE SEQUENCE</scope>
    <source>
        <strain evidence="2">HB14</strain>
    </source>
</reference>